<dbReference type="PIRSF" id="PIRSF009320">
    <property type="entry name" value="Nuc_binding_HP_1000"/>
    <property type="match status" value="1"/>
</dbReference>
<keyword evidence="3" id="KW-1185">Reference proteome</keyword>
<dbReference type="PANTHER" id="PTHR13696">
    <property type="entry name" value="P-LOOP CONTAINING NUCLEOSIDE TRIPHOSPHATE HYDROLASE"/>
    <property type="match status" value="1"/>
</dbReference>
<protein>
    <submittedName>
        <fullName evidence="2">AAA family ATPase</fullName>
    </submittedName>
</protein>
<sequence>MIISVLNIKGGVGKTTIAVNLACSLHEAGQKVLIIDTDPQGSALAWHGQREKEDIRLISLPNAVVLRKQALKFAEEYDTVIIDGSPSVDILAAVSIALSDLILLPVGPSPLDIWASSKMVSKIEEAQAINPSIKAAFLVNKFNSRTLISQETELVLREYPLEMMETKLGSRVAYADTMTQGLSVLEWHDKKAKDELQALHEEINERWLNLRKVV</sequence>
<evidence type="ECO:0000313" key="3">
    <source>
        <dbReference type="Proteomes" id="UP001214250"/>
    </source>
</evidence>
<proteinExistence type="predicted"/>
<reference evidence="2 3" key="1">
    <citation type="submission" date="2023-02" db="EMBL/GenBank/DDBJ databases">
        <title>Genome sequence of Lentisphaera profundi SAORIC-696.</title>
        <authorList>
            <person name="Kim e."/>
            <person name="Cho J.-C."/>
            <person name="Choi A."/>
            <person name="Kang I."/>
        </authorList>
    </citation>
    <scope>NUCLEOTIDE SEQUENCE [LARGE SCALE GENOMIC DNA]</scope>
    <source>
        <strain evidence="2 3">SAORIC-696</strain>
    </source>
</reference>
<gene>
    <name evidence="2" type="ORF">PQO03_21765</name>
</gene>
<evidence type="ECO:0000259" key="1">
    <source>
        <dbReference type="Pfam" id="PF01656"/>
    </source>
</evidence>
<dbReference type="Gene3D" id="3.40.50.300">
    <property type="entry name" value="P-loop containing nucleotide triphosphate hydrolases"/>
    <property type="match status" value="1"/>
</dbReference>
<accession>A0ABY7W087</accession>
<dbReference type="InterPro" id="IPR048089">
    <property type="entry name" value="McdA"/>
</dbReference>
<dbReference type="RefSeq" id="WP_274153312.1">
    <property type="nucleotide sequence ID" value="NZ_CP117812.1"/>
</dbReference>
<name>A0ABY7W087_9BACT</name>
<dbReference type="NCBIfam" id="NF041546">
    <property type="entry name" value="ParA_partition"/>
    <property type="match status" value="1"/>
</dbReference>
<feature type="domain" description="CobQ/CobB/MinD/ParA nucleotide binding" evidence="1">
    <location>
        <begin position="3"/>
        <end position="176"/>
    </location>
</feature>
<dbReference type="InterPro" id="IPR027417">
    <property type="entry name" value="P-loop_NTPase"/>
</dbReference>
<dbReference type="CDD" id="cd02042">
    <property type="entry name" value="ParAB_family"/>
    <property type="match status" value="1"/>
</dbReference>
<evidence type="ECO:0000313" key="2">
    <source>
        <dbReference type="EMBL" id="WDE98441.1"/>
    </source>
</evidence>
<organism evidence="2 3">
    <name type="scientific">Lentisphaera profundi</name>
    <dbReference type="NCBI Taxonomy" id="1658616"/>
    <lineage>
        <taxon>Bacteria</taxon>
        <taxon>Pseudomonadati</taxon>
        <taxon>Lentisphaerota</taxon>
        <taxon>Lentisphaeria</taxon>
        <taxon>Lentisphaerales</taxon>
        <taxon>Lentisphaeraceae</taxon>
        <taxon>Lentisphaera</taxon>
    </lineage>
</organism>
<dbReference type="Proteomes" id="UP001214250">
    <property type="component" value="Chromosome 2"/>
</dbReference>
<dbReference type="InterPro" id="IPR050678">
    <property type="entry name" value="DNA_Partitioning_ATPase"/>
</dbReference>
<dbReference type="Pfam" id="PF01656">
    <property type="entry name" value="CbiA"/>
    <property type="match status" value="1"/>
</dbReference>
<dbReference type="SUPFAM" id="SSF52540">
    <property type="entry name" value="P-loop containing nucleoside triphosphate hydrolases"/>
    <property type="match status" value="1"/>
</dbReference>
<dbReference type="PANTHER" id="PTHR13696:SF96">
    <property type="entry name" value="COBQ_COBB_MIND_PARA NUCLEOTIDE BINDING DOMAIN-CONTAINING PROTEIN"/>
    <property type="match status" value="1"/>
</dbReference>
<dbReference type="EMBL" id="CP117812">
    <property type="protein sequence ID" value="WDE98441.1"/>
    <property type="molecule type" value="Genomic_DNA"/>
</dbReference>
<dbReference type="InterPro" id="IPR002586">
    <property type="entry name" value="CobQ/CobB/MinD/ParA_Nub-bd_dom"/>
</dbReference>